<dbReference type="PROSITE" id="PS01132">
    <property type="entry name" value="ACTINS_ACT_LIKE"/>
    <property type="match status" value="1"/>
</dbReference>
<proteinExistence type="inferred from homology"/>
<dbReference type="SMART" id="SM00268">
    <property type="entry name" value="ACTIN"/>
    <property type="match status" value="1"/>
</dbReference>
<dbReference type="PRINTS" id="PR00190">
    <property type="entry name" value="ACTIN"/>
</dbReference>
<dbReference type="CDD" id="cd10220">
    <property type="entry name" value="ASKHA_NBD_Arp2"/>
    <property type="match status" value="1"/>
</dbReference>
<sequence length="387" mass="43772">MSEARIVISDNGTGYVKAGFAGEKIPSHMFPSMVGRPMIRSEEMIDNIEIKDIMCGSEAAAVRQMLECTYPVANGIIRNWEDMYHLWDYTFYERLKIDPKECRVLLTEAAMNPVNNRKKMLEAMFDKYQFQAVHVATQAVLTLYAQGLTTGVVLDSGDGVTHIIPVYESYGLPNSVRRLDIAGRDITKYLIDLLRLKGYTFNRTADFETVNKIKEKCCYVGLDIPLENQLGTETTTLTESFKLPDGRIIKVERERYMAPECIFRPGLLDIEGEGIGGQLFSSINDSDIDLRKALYEHIVLSGGTTMFPGFPTRLEKELKGLYIKNVLKGKKDGKLKVKIHIEDPPRRKFFVFTGASVLAEVGKDAPEFWITRQEYLEKGADAVVKKH</sequence>
<dbReference type="Proteomes" id="UP001281761">
    <property type="component" value="Unassembled WGS sequence"/>
</dbReference>
<dbReference type="Gene3D" id="3.90.640.10">
    <property type="entry name" value="Actin, Chain A, domain 4"/>
    <property type="match status" value="1"/>
</dbReference>
<evidence type="ECO:0000313" key="3">
    <source>
        <dbReference type="Proteomes" id="UP001281761"/>
    </source>
</evidence>
<dbReference type="Gene3D" id="3.30.420.40">
    <property type="match status" value="2"/>
</dbReference>
<gene>
    <name evidence="2" type="ORF">BLNAU_7771</name>
</gene>
<name>A0ABQ9Y0B3_9EUKA</name>
<evidence type="ECO:0000313" key="2">
    <source>
        <dbReference type="EMBL" id="KAK2957177.1"/>
    </source>
</evidence>
<evidence type="ECO:0000256" key="1">
    <source>
        <dbReference type="RuleBase" id="RU000487"/>
    </source>
</evidence>
<dbReference type="SUPFAM" id="SSF53067">
    <property type="entry name" value="Actin-like ATPase domain"/>
    <property type="match status" value="2"/>
</dbReference>
<comment type="caution">
    <text evidence="2">The sequence shown here is derived from an EMBL/GenBank/DDBJ whole genome shotgun (WGS) entry which is preliminary data.</text>
</comment>
<dbReference type="PANTHER" id="PTHR11937">
    <property type="entry name" value="ACTIN"/>
    <property type="match status" value="1"/>
</dbReference>
<protein>
    <submittedName>
        <fullName evidence="2">Actin</fullName>
    </submittedName>
</protein>
<dbReference type="InterPro" id="IPR020902">
    <property type="entry name" value="Actin/actin-like_CS"/>
</dbReference>
<accession>A0ABQ9Y0B3</accession>
<dbReference type="Pfam" id="PF00022">
    <property type="entry name" value="Actin"/>
    <property type="match status" value="1"/>
</dbReference>
<dbReference type="InterPro" id="IPR043129">
    <property type="entry name" value="ATPase_NBD"/>
</dbReference>
<dbReference type="EMBL" id="JARBJD010000048">
    <property type="protein sequence ID" value="KAK2957177.1"/>
    <property type="molecule type" value="Genomic_DNA"/>
</dbReference>
<dbReference type="InterPro" id="IPR004000">
    <property type="entry name" value="Actin"/>
</dbReference>
<reference evidence="2 3" key="1">
    <citation type="journal article" date="2022" name="bioRxiv">
        <title>Genomics of Preaxostyla Flagellates Illuminates Evolutionary Transitions and the Path Towards Mitochondrial Loss.</title>
        <authorList>
            <person name="Novak L.V.F."/>
            <person name="Treitli S.C."/>
            <person name="Pyrih J."/>
            <person name="Halakuc P."/>
            <person name="Pipaliya S.V."/>
            <person name="Vacek V."/>
            <person name="Brzon O."/>
            <person name="Soukal P."/>
            <person name="Eme L."/>
            <person name="Dacks J.B."/>
            <person name="Karnkowska A."/>
            <person name="Elias M."/>
            <person name="Hampl V."/>
        </authorList>
    </citation>
    <scope>NUCLEOTIDE SEQUENCE [LARGE SCALE GENOMIC DNA]</scope>
    <source>
        <strain evidence="2">NAU3</strain>
        <tissue evidence="2">Gut</tissue>
    </source>
</reference>
<keyword evidence="3" id="KW-1185">Reference proteome</keyword>
<organism evidence="2 3">
    <name type="scientific">Blattamonas nauphoetae</name>
    <dbReference type="NCBI Taxonomy" id="2049346"/>
    <lineage>
        <taxon>Eukaryota</taxon>
        <taxon>Metamonada</taxon>
        <taxon>Preaxostyla</taxon>
        <taxon>Oxymonadida</taxon>
        <taxon>Blattamonas</taxon>
    </lineage>
</organism>
<comment type="similarity">
    <text evidence="1">Belongs to the actin family.</text>
</comment>